<dbReference type="CDD" id="cd17532">
    <property type="entry name" value="REC_LytTR_AlgR-like"/>
    <property type="match status" value="1"/>
</dbReference>
<feature type="domain" description="HTH LytTR-type" evidence="4">
    <location>
        <begin position="165"/>
        <end position="269"/>
    </location>
</feature>
<dbReference type="GO" id="GO:0000156">
    <property type="term" value="F:phosphorelay response regulator activity"/>
    <property type="evidence" value="ECO:0007669"/>
    <property type="project" value="InterPro"/>
</dbReference>
<evidence type="ECO:0000259" key="4">
    <source>
        <dbReference type="PROSITE" id="PS50930"/>
    </source>
</evidence>
<dbReference type="Gene3D" id="3.40.50.2300">
    <property type="match status" value="1"/>
</dbReference>
<comment type="caution">
    <text evidence="5">The sequence shown here is derived from an EMBL/GenBank/DDBJ whole genome shotgun (WGS) entry which is preliminary data.</text>
</comment>
<dbReference type="EMBL" id="SRLE01000005">
    <property type="protein sequence ID" value="TGD74757.1"/>
    <property type="molecule type" value="Genomic_DNA"/>
</dbReference>
<evidence type="ECO:0000256" key="2">
    <source>
        <dbReference type="PROSITE-ProRule" id="PRU00169"/>
    </source>
</evidence>
<evidence type="ECO:0000313" key="5">
    <source>
        <dbReference type="EMBL" id="TGD74757.1"/>
    </source>
</evidence>
<evidence type="ECO:0000256" key="1">
    <source>
        <dbReference type="ARBA" id="ARBA00023012"/>
    </source>
</evidence>
<dbReference type="SUPFAM" id="SSF52172">
    <property type="entry name" value="CheY-like"/>
    <property type="match status" value="1"/>
</dbReference>
<name>A0A4Z0M5S2_9GAMM</name>
<dbReference type="SMART" id="SM00448">
    <property type="entry name" value="REC"/>
    <property type="match status" value="1"/>
</dbReference>
<dbReference type="RefSeq" id="WP_135441826.1">
    <property type="nucleotide sequence ID" value="NZ_SRLE01000005.1"/>
</dbReference>
<dbReference type="Pfam" id="PF04397">
    <property type="entry name" value="LytTR"/>
    <property type="match status" value="1"/>
</dbReference>
<accession>A0A4Z0M5S2</accession>
<dbReference type="AlphaFoldDB" id="A0A4Z0M5S2"/>
<gene>
    <name evidence="5" type="ORF">E4634_06035</name>
</gene>
<evidence type="ECO:0000259" key="3">
    <source>
        <dbReference type="PROSITE" id="PS50110"/>
    </source>
</evidence>
<dbReference type="Gene3D" id="2.40.50.1020">
    <property type="entry name" value="LytTr DNA-binding domain"/>
    <property type="match status" value="1"/>
</dbReference>
<dbReference type="InterPro" id="IPR011006">
    <property type="entry name" value="CheY-like_superfamily"/>
</dbReference>
<reference evidence="5 6" key="1">
    <citation type="submission" date="2019-04" db="EMBL/GenBank/DDBJ databases">
        <title>Taxonomy of novel Haliea sp. from mangrove soil of West Coast of India.</title>
        <authorList>
            <person name="Verma A."/>
            <person name="Kumar P."/>
            <person name="Krishnamurthi S."/>
        </authorList>
    </citation>
    <scope>NUCLEOTIDE SEQUENCE [LARGE SCALE GENOMIC DNA]</scope>
    <source>
        <strain evidence="5 6">SAOS-164</strain>
    </source>
</reference>
<keyword evidence="6" id="KW-1185">Reference proteome</keyword>
<dbReference type="PANTHER" id="PTHR37299:SF1">
    <property type="entry name" value="STAGE 0 SPORULATION PROTEIN A HOMOLOG"/>
    <property type="match status" value="1"/>
</dbReference>
<evidence type="ECO:0000313" key="6">
    <source>
        <dbReference type="Proteomes" id="UP000298050"/>
    </source>
</evidence>
<feature type="domain" description="Response regulatory" evidence="3">
    <location>
        <begin position="5"/>
        <end position="118"/>
    </location>
</feature>
<dbReference type="PROSITE" id="PS50930">
    <property type="entry name" value="HTH_LYTTR"/>
    <property type="match status" value="1"/>
</dbReference>
<dbReference type="Proteomes" id="UP000298050">
    <property type="component" value="Unassembled WGS sequence"/>
</dbReference>
<dbReference type="GO" id="GO:0003677">
    <property type="term" value="F:DNA binding"/>
    <property type="evidence" value="ECO:0007669"/>
    <property type="project" value="InterPro"/>
</dbReference>
<organism evidence="5 6">
    <name type="scientific">Mangrovimicrobium sediminis</name>
    <dbReference type="NCBI Taxonomy" id="2562682"/>
    <lineage>
        <taxon>Bacteria</taxon>
        <taxon>Pseudomonadati</taxon>
        <taxon>Pseudomonadota</taxon>
        <taxon>Gammaproteobacteria</taxon>
        <taxon>Cellvibrionales</taxon>
        <taxon>Halieaceae</taxon>
        <taxon>Mangrovimicrobium</taxon>
    </lineage>
</organism>
<dbReference type="PANTHER" id="PTHR37299">
    <property type="entry name" value="TRANSCRIPTIONAL REGULATOR-RELATED"/>
    <property type="match status" value="1"/>
</dbReference>
<dbReference type="Pfam" id="PF00072">
    <property type="entry name" value="Response_reg"/>
    <property type="match status" value="1"/>
</dbReference>
<keyword evidence="2" id="KW-0597">Phosphoprotein</keyword>
<dbReference type="FunFam" id="3.40.50.2300:FF:000051">
    <property type="entry name" value="Two-component response regulator yehT"/>
    <property type="match status" value="1"/>
</dbReference>
<dbReference type="SMART" id="SM00850">
    <property type="entry name" value="LytTR"/>
    <property type="match status" value="1"/>
</dbReference>
<dbReference type="InterPro" id="IPR007492">
    <property type="entry name" value="LytTR_DNA-bd_dom"/>
</dbReference>
<dbReference type="OrthoDB" id="236568at2"/>
<proteinExistence type="predicted"/>
<dbReference type="PROSITE" id="PS50110">
    <property type="entry name" value="RESPONSE_REGULATORY"/>
    <property type="match status" value="1"/>
</dbReference>
<dbReference type="InterPro" id="IPR001789">
    <property type="entry name" value="Sig_transdc_resp-reg_receiver"/>
</dbReference>
<sequence length="269" mass="30044">MNRMKTIIVDDESLARRGLALRLQQIPGVDVIAECANGQQALDAIAEHSPDLVFLDIQMPGIDGFEVVRKLQADHMPMVIFVTAFDQYAVDAFKVHAVDYVLKPIDDDRLHEAIERAVAHHRQEESERAKQRLMELMMGMTGASASTIEEMVQNGTPASGWPDKLVIKDGSDIHLIRTADIHWVDAAGDYMCIHAGGETHIMRITMKELEKMLNPSQFLRIHRSTIVNKDFISGAQTLGNGEFMLSLEGGAQLKVSRGFRERVRELLSA</sequence>
<feature type="modified residue" description="4-aspartylphosphate" evidence="2">
    <location>
        <position position="56"/>
    </location>
</feature>
<protein>
    <submittedName>
        <fullName evidence="5">Response regulator transcription factor</fullName>
    </submittedName>
</protein>
<keyword evidence="1" id="KW-0902">Two-component regulatory system</keyword>
<dbReference type="InterPro" id="IPR046947">
    <property type="entry name" value="LytR-like"/>
</dbReference>